<keyword evidence="3" id="KW-1003">Cell membrane</keyword>
<dbReference type="PANTHER" id="PTHR42865">
    <property type="entry name" value="PROTON/GLUTAMATE-ASPARTATE SYMPORTER"/>
    <property type="match status" value="1"/>
</dbReference>
<feature type="transmembrane region" description="Helical" evidence="7">
    <location>
        <begin position="119"/>
        <end position="142"/>
    </location>
</feature>
<keyword evidence="6 7" id="KW-0472">Membrane</keyword>
<feature type="transmembrane region" description="Helical" evidence="7">
    <location>
        <begin position="427"/>
        <end position="448"/>
    </location>
</feature>
<feature type="transmembrane region" description="Helical" evidence="7">
    <location>
        <begin position="504"/>
        <end position="533"/>
    </location>
</feature>
<sequence length="599" mass="65609">MEDQPKRKAFILFEGELPQQVEIRNDGPSPASYQDDLSSSSSRNNVRTDFTSVNASSYRRQSTSKMESRQSQMAFYEEDESISADSVHMPSISMYKQPQQTVGTTPLNQSPPFITTRSGLSWILVGILAGLFVGICMYYLNVPPSVTKWIKLPGTLYTRATQCIVMPLVFVNLIVSVSDMVLLGRAKAVAWRLVVFTILFAVIGVLEGIGLAHFVRYVLGFHELTHMRNKEALFSIQCSNGKYLEAFTNGMVACTASSVDSRSTFGVDDINRALERDADSFVAIGSTTTSLIELLGKFVPSNIIGALVDNSLLSIVTFAVACGITVARSFHGPVQFNPLLEFLRELNGSLITMNNLIIRMAPLAVFALLTDTFGSDLKEHIRISPAIIPALTLSGVFALGVLVHMFIILPLFLLLFTNGKPFSYIHYLFPAFIYSFGSASSGASLPVCTQCIKSSRQVAEPIVDFIMACSTALHKNGTAIYLPLMMYFMVDLSGLSSDLEIRRVLILILACVLGAIGASPIPGGSLVMLLSIWKITIPDHDMPDIYLFLAVVDVLIDRIATVANINGDAILCRIISEQVEESITDEILRGYDATHYANI</sequence>
<feature type="region of interest" description="Disordered" evidence="8">
    <location>
        <begin position="19"/>
        <end position="72"/>
    </location>
</feature>
<dbReference type="AlphaFoldDB" id="F0VZS3"/>
<name>F0VZS3_9STRA</name>
<dbReference type="InterPro" id="IPR036458">
    <property type="entry name" value="Na:dicarbo_symporter_sf"/>
</dbReference>
<dbReference type="SUPFAM" id="SSF118215">
    <property type="entry name" value="Proton glutamate symport protein"/>
    <property type="match status" value="1"/>
</dbReference>
<feature type="compositionally biased region" description="Polar residues" evidence="8">
    <location>
        <begin position="31"/>
        <end position="72"/>
    </location>
</feature>
<feature type="transmembrane region" description="Helical" evidence="7">
    <location>
        <begin position="312"/>
        <end position="330"/>
    </location>
</feature>
<keyword evidence="5 7" id="KW-1133">Transmembrane helix</keyword>
<evidence type="ECO:0000256" key="5">
    <source>
        <dbReference type="ARBA" id="ARBA00022989"/>
    </source>
</evidence>
<dbReference type="EMBL" id="FR824048">
    <property type="protein sequence ID" value="CCA14294.1"/>
    <property type="molecule type" value="Genomic_DNA"/>
</dbReference>
<dbReference type="HOGENOM" id="CLU_019375_5_0_1"/>
<protein>
    <recommendedName>
        <fullName evidence="7">Amino acid transporter</fullName>
    </recommendedName>
</protein>
<evidence type="ECO:0000256" key="4">
    <source>
        <dbReference type="ARBA" id="ARBA00022692"/>
    </source>
</evidence>
<keyword evidence="4 7" id="KW-0812">Transmembrane</keyword>
<evidence type="ECO:0000313" key="9">
    <source>
        <dbReference type="EMBL" id="CCA14294.1"/>
    </source>
</evidence>
<dbReference type="GO" id="GO:0015293">
    <property type="term" value="F:symporter activity"/>
    <property type="evidence" value="ECO:0007669"/>
    <property type="project" value="UniProtKB-UniRule"/>
</dbReference>
<evidence type="ECO:0000256" key="7">
    <source>
        <dbReference type="RuleBase" id="RU361216"/>
    </source>
</evidence>
<evidence type="ECO:0000256" key="2">
    <source>
        <dbReference type="ARBA" id="ARBA00022448"/>
    </source>
</evidence>
<feature type="transmembrane region" description="Helical" evidence="7">
    <location>
        <begin position="189"/>
        <end position="219"/>
    </location>
</feature>
<dbReference type="PANTHER" id="PTHR42865:SF7">
    <property type="entry name" value="PROTON_GLUTAMATE-ASPARTATE SYMPORTER"/>
    <property type="match status" value="1"/>
</dbReference>
<gene>
    <name evidence="9" type="primary">AlNc14C3G402</name>
    <name evidence="9" type="ORF">ALNC14_004370</name>
</gene>
<comment type="subcellular location">
    <subcellularLocation>
        <location evidence="1">Cell membrane</location>
        <topology evidence="1">Multi-pass membrane protein</topology>
    </subcellularLocation>
    <subcellularLocation>
        <location evidence="7">Membrane</location>
        <topology evidence="7">Multi-pass membrane protein</topology>
    </subcellularLocation>
</comment>
<dbReference type="Pfam" id="PF00375">
    <property type="entry name" value="SDF"/>
    <property type="match status" value="1"/>
</dbReference>
<comment type="similarity">
    <text evidence="7">Belongs to the dicarboxylate/amino acid:cation symporter (DAACS) (TC 2.A.23) family.</text>
</comment>
<proteinExistence type="inferred from homology"/>
<keyword evidence="7" id="KW-0769">Symport</keyword>
<organism evidence="9">
    <name type="scientific">Albugo laibachii Nc14</name>
    <dbReference type="NCBI Taxonomy" id="890382"/>
    <lineage>
        <taxon>Eukaryota</taxon>
        <taxon>Sar</taxon>
        <taxon>Stramenopiles</taxon>
        <taxon>Oomycota</taxon>
        <taxon>Peronosporomycetes</taxon>
        <taxon>Albuginales</taxon>
        <taxon>Albuginaceae</taxon>
        <taxon>Albugo</taxon>
    </lineage>
</organism>
<dbReference type="InterPro" id="IPR001991">
    <property type="entry name" value="Na-dicarboxylate_symporter"/>
</dbReference>
<feature type="transmembrane region" description="Helical" evidence="7">
    <location>
        <begin position="390"/>
        <end position="415"/>
    </location>
</feature>
<evidence type="ECO:0000256" key="8">
    <source>
        <dbReference type="SAM" id="MobiDB-lite"/>
    </source>
</evidence>
<accession>F0VZS3</accession>
<evidence type="ECO:0000256" key="3">
    <source>
        <dbReference type="ARBA" id="ARBA00022475"/>
    </source>
</evidence>
<dbReference type="PRINTS" id="PR00173">
    <property type="entry name" value="EDTRNSPORT"/>
</dbReference>
<keyword evidence="2 7" id="KW-0813">Transport</keyword>
<dbReference type="Gene3D" id="1.10.3860.10">
    <property type="entry name" value="Sodium:dicarboxylate symporter"/>
    <property type="match status" value="1"/>
</dbReference>
<reference evidence="9" key="1">
    <citation type="journal article" date="2011" name="PLoS Biol.">
        <title>Gene gain and loss during evolution of obligate parasitism in the white rust pathogen of Arabidopsis thaliana.</title>
        <authorList>
            <person name="Kemen E."/>
            <person name="Gardiner A."/>
            <person name="Schultz-Larsen T."/>
            <person name="Kemen A.C."/>
            <person name="Balmuth A.L."/>
            <person name="Robert-Seilaniantz A."/>
            <person name="Bailey K."/>
            <person name="Holub E."/>
            <person name="Studholme D.J."/>
            <person name="Maclean D."/>
            <person name="Jones J.D."/>
        </authorList>
    </citation>
    <scope>NUCLEOTIDE SEQUENCE</scope>
</reference>
<feature type="transmembrane region" description="Helical" evidence="7">
    <location>
        <begin position="163"/>
        <end position="183"/>
    </location>
</feature>
<evidence type="ECO:0000256" key="1">
    <source>
        <dbReference type="ARBA" id="ARBA00004651"/>
    </source>
</evidence>
<evidence type="ECO:0000256" key="6">
    <source>
        <dbReference type="ARBA" id="ARBA00023136"/>
    </source>
</evidence>
<reference evidence="9" key="2">
    <citation type="submission" date="2011-02" db="EMBL/GenBank/DDBJ databases">
        <authorList>
            <person name="MacLean D."/>
        </authorList>
    </citation>
    <scope>NUCLEOTIDE SEQUENCE</scope>
</reference>
<dbReference type="GO" id="GO:0005886">
    <property type="term" value="C:plasma membrane"/>
    <property type="evidence" value="ECO:0007669"/>
    <property type="project" value="UniProtKB-SubCell"/>
</dbReference>